<dbReference type="PANTHER" id="PTHR31691:SF1">
    <property type="entry name" value="ROTATIN"/>
    <property type="match status" value="1"/>
</dbReference>
<evidence type="ECO:0000256" key="1">
    <source>
        <dbReference type="SAM" id="MobiDB-lite"/>
    </source>
</evidence>
<feature type="region of interest" description="Disordered" evidence="1">
    <location>
        <begin position="424"/>
        <end position="448"/>
    </location>
</feature>
<evidence type="ECO:0000313" key="4">
    <source>
        <dbReference type="Proteomes" id="UP001489004"/>
    </source>
</evidence>
<gene>
    <name evidence="3" type="ORF">WJX72_010621</name>
</gene>
<feature type="compositionally biased region" description="Low complexity" evidence="1">
    <location>
        <begin position="337"/>
        <end position="347"/>
    </location>
</feature>
<feature type="region of interest" description="Disordered" evidence="1">
    <location>
        <begin position="336"/>
        <end position="368"/>
    </location>
</feature>
<accession>A0AAW1QSL1</accession>
<feature type="region of interest" description="Disordered" evidence="1">
    <location>
        <begin position="102"/>
        <end position="200"/>
    </location>
</feature>
<protein>
    <recommendedName>
        <fullName evidence="2">Rotatin N-terminal domain-containing protein</fullName>
    </recommendedName>
</protein>
<dbReference type="GO" id="GO:0044782">
    <property type="term" value="P:cilium organization"/>
    <property type="evidence" value="ECO:0007669"/>
    <property type="project" value="InterPro"/>
</dbReference>
<dbReference type="Proteomes" id="UP001489004">
    <property type="component" value="Unassembled WGS sequence"/>
</dbReference>
<feature type="compositionally biased region" description="Polar residues" evidence="1">
    <location>
        <begin position="121"/>
        <end position="151"/>
    </location>
</feature>
<organism evidence="3 4">
    <name type="scientific">[Myrmecia] bisecta</name>
    <dbReference type="NCBI Taxonomy" id="41462"/>
    <lineage>
        <taxon>Eukaryota</taxon>
        <taxon>Viridiplantae</taxon>
        <taxon>Chlorophyta</taxon>
        <taxon>core chlorophytes</taxon>
        <taxon>Trebouxiophyceae</taxon>
        <taxon>Trebouxiales</taxon>
        <taxon>Trebouxiaceae</taxon>
        <taxon>Myrmecia</taxon>
    </lineage>
</organism>
<reference evidence="3 4" key="1">
    <citation type="journal article" date="2024" name="Nat. Commun.">
        <title>Phylogenomics reveals the evolutionary origins of lichenization in chlorophyte algae.</title>
        <authorList>
            <person name="Puginier C."/>
            <person name="Libourel C."/>
            <person name="Otte J."/>
            <person name="Skaloud P."/>
            <person name="Haon M."/>
            <person name="Grisel S."/>
            <person name="Petersen M."/>
            <person name="Berrin J.G."/>
            <person name="Delaux P.M."/>
            <person name="Dal Grande F."/>
            <person name="Keller J."/>
        </authorList>
    </citation>
    <scope>NUCLEOTIDE SEQUENCE [LARGE SCALE GENOMIC DNA]</scope>
    <source>
        <strain evidence="3 4">SAG 2043</strain>
    </source>
</reference>
<evidence type="ECO:0000259" key="2">
    <source>
        <dbReference type="Pfam" id="PF14726"/>
    </source>
</evidence>
<keyword evidence="4" id="KW-1185">Reference proteome</keyword>
<dbReference type="EMBL" id="JALJOR010000002">
    <property type="protein sequence ID" value="KAK9824474.1"/>
    <property type="molecule type" value="Genomic_DNA"/>
</dbReference>
<proteinExistence type="predicted"/>
<dbReference type="InterPro" id="IPR011989">
    <property type="entry name" value="ARM-like"/>
</dbReference>
<evidence type="ECO:0000313" key="3">
    <source>
        <dbReference type="EMBL" id="KAK9824474.1"/>
    </source>
</evidence>
<dbReference type="Gene3D" id="1.25.10.10">
    <property type="entry name" value="Leucine-rich Repeat Variant"/>
    <property type="match status" value="1"/>
</dbReference>
<feature type="region of interest" description="Disordered" evidence="1">
    <location>
        <begin position="1"/>
        <end position="22"/>
    </location>
</feature>
<dbReference type="InterPro" id="IPR016024">
    <property type="entry name" value="ARM-type_fold"/>
</dbReference>
<dbReference type="SUPFAM" id="SSF48371">
    <property type="entry name" value="ARM repeat"/>
    <property type="match status" value="2"/>
</dbReference>
<dbReference type="Pfam" id="PF14726">
    <property type="entry name" value="RTTN_N"/>
    <property type="match status" value="1"/>
</dbReference>
<dbReference type="InterPro" id="IPR030791">
    <property type="entry name" value="Rotatin"/>
</dbReference>
<dbReference type="PANTHER" id="PTHR31691">
    <property type="entry name" value="ROTATIN"/>
    <property type="match status" value="1"/>
</dbReference>
<comment type="caution">
    <text evidence="3">The sequence shown here is derived from an EMBL/GenBank/DDBJ whole genome shotgun (WGS) entry which is preliminary data.</text>
</comment>
<name>A0AAW1QSL1_9CHLO</name>
<sequence>MDAASSPAQLSLGKENQSRNGDKQAGGLWVLAGKLVHPLAEVRVRALQNLDFKLKHGLIKQADLDVTLLRNVLGWFNLDNGQAQDVAMLDFLHKAEGQHSPAAWPFPSSSQAPYSAGGSGITQTGSFTPGVQQTGNVFEPRSSPSGNTAGTFSRPATAPAAAGNRPGTAGSAANRPASQSGVRAATDALSTPAVPPDERAMRARARADWRQAIAAPASSAGEEAPLSPRWRLKRVPLGAADDQFIFDLNVRLQYSDDSRVLLQALEELHWTVCLDMPPEALLQRPAVLDNVLSLLHAADKDSPLPASALRVLHTLACRLKWAIGMAVDPAYCPPARPASGASGSSTPVRDPPEEAASRSYPAAPQDAPPFPPAALAVLLDEEREEVDVTAHAHLVAGHALGLLKDTRRHAQVLPLMEDLLPLLRPPPATDAANASKPASEPNADNAPQLRTYLAAAAVRLLRTFDEEEQEALGQCRAAKDPFAGQLDGTLNGSHAAVMNARMARTFSQQDVDNLASIVCSASLPPDLRRSAAEQLTGLAADARFHATLTAAPFLQTLLSAASPPSAAVAELDGMMLDMQLPLACLALLAELVWASPAARDCVLEDPARNVQPLLRLIYSPLAAVRRAEATLLAYVIFAPEGDKLAEGQAEPPAPANSQQPMKSTAALLLPKPFVDQYCFPIPVAVMEALPVPSATTHPPDHQHLSKVQALLAQRRLVQAAGGADGLLPLLNDNSGNVPLPAAVLRQSTALVQALHTPLVAAESLAAVMGAQTLEDCCAALTRLQQLCAVHAVAATVARSNWAAALQRLLTATPASPDDKALWLLLLPTLDTLVASHAVTGNGLQLLAMSLKSAALPLLATKEACAGQPNLPIALANHAGAFDGAGNALLTLRLVQVIMLLLARILKEGLRSGDPQLCRRLLEVLDVPPLLQLLLPGFIANAEAAYGSRVAAVQLLTQIVACAGDTWRLSRGQLGSPWDSCLVGCLGGLIRHVCMPRHDTRLGGFREKALLREALHCLHQVTAAVPASCWAPAWQSVGGTFWLTRLARDRETGVRAAAMTLLACLASPAAPVTRRMLLQGWPECGSTALKVALQTSECYAVRAAALRFVCAAMAASTAQAHSERQTFWHRVPRLLQEPDAPPIFLRSLTASADICLAEAPVQPEPNSPAGHSAALLCSGLTSFYSDVFGELSQGMAAETLLRWRATVAAALRALLAYSAAAKMRAVQTGLPEALLDCAADSHALMALAAGQAAPSETDARIALVKAGATESARRMWKMALSNDALLHELLGLLANMLPGCPSASTALCTQGNVPLLARLLKLLSKTQLELPSFHRVTVVLRNLAASADGAALLLKTGFLADCQRLIHHSLHAKDSARLAALLPVLVNVAAHAEGQKCILRSSAAPGLLDLILSCAEQRSGPASAAAFFLLRNLTFALENKAHFVTNHRALPLLLAAVERGAEQPEAAAYAASALWGLVYQGEKVKAALRGLPSLRTRLQSAHSACAAALRLAKPAGPSGQGSGVALLPQLVYSLEVLGQLLDPNSTK</sequence>
<dbReference type="InterPro" id="IPR029249">
    <property type="entry name" value="Rotatin_N"/>
</dbReference>
<dbReference type="GO" id="GO:0036064">
    <property type="term" value="C:ciliary basal body"/>
    <property type="evidence" value="ECO:0007669"/>
    <property type="project" value="InterPro"/>
</dbReference>
<feature type="domain" description="Rotatin N-terminal" evidence="2">
    <location>
        <begin position="41"/>
        <end position="92"/>
    </location>
</feature>
<feature type="compositionally biased region" description="Polar residues" evidence="1">
    <location>
        <begin position="1"/>
        <end position="15"/>
    </location>
</feature>